<sequence>MAPFWQQTTTTTTQPPAAREWYDYPGRILAWYQRGGAPPPEPPPYSRNWHNSGVFLTALLVVCATLGAGTMGLLHEDTYPRRLTRLLTDAGVAFQRTARTIQEIERKLFHCLGLLVPWGYYTLSTTYNYPKETCVYLCVAITLLGICFDLLRIRVFPAINDLAFVQKLLRSEERDTLCGCSFFAVGNSMAIMLARRPAVAVTALMYLTLGDTAAALVGVAFGAHPIKISKTKKKSIEGSLAMFAVCCGSCGVMLADVTLVEYVAVFSALVATLVELYAPCGVNDNLAIPVLSVVALDFALQRVGAYG</sequence>
<evidence type="ECO:0000313" key="4">
    <source>
        <dbReference type="Proteomes" id="UP000789595"/>
    </source>
</evidence>
<name>A0A7S4A5J1_9STRA</name>
<dbReference type="Proteomes" id="UP000789595">
    <property type="component" value="Unassembled WGS sequence"/>
</dbReference>
<evidence type="ECO:0000313" key="3">
    <source>
        <dbReference type="EMBL" id="CAH0379422.1"/>
    </source>
</evidence>
<feature type="transmembrane region" description="Helical" evidence="1">
    <location>
        <begin position="53"/>
        <end position="74"/>
    </location>
</feature>
<feature type="transmembrane region" description="Helical" evidence="1">
    <location>
        <begin position="133"/>
        <end position="155"/>
    </location>
</feature>
<accession>A0A7S4A5J1</accession>
<dbReference type="GO" id="GO:0004143">
    <property type="term" value="F:ATP-dependent diacylglycerol kinase activity"/>
    <property type="evidence" value="ECO:0007669"/>
    <property type="project" value="InterPro"/>
</dbReference>
<organism evidence="2">
    <name type="scientific">Pelagomonas calceolata</name>
    <dbReference type="NCBI Taxonomy" id="35677"/>
    <lineage>
        <taxon>Eukaryota</taxon>
        <taxon>Sar</taxon>
        <taxon>Stramenopiles</taxon>
        <taxon>Ochrophyta</taxon>
        <taxon>Pelagophyceae</taxon>
        <taxon>Pelagomonadales</taxon>
        <taxon>Pelagomonadaceae</taxon>
        <taxon>Pelagomonas</taxon>
    </lineage>
</organism>
<keyword evidence="1" id="KW-1133">Transmembrane helix</keyword>
<feature type="transmembrane region" description="Helical" evidence="1">
    <location>
        <begin position="200"/>
        <end position="223"/>
    </location>
</feature>
<dbReference type="PANTHER" id="PTHR31303:SF1">
    <property type="entry name" value="CTP-DEPENDENT DIACYLGLYCEROL KINASE 1"/>
    <property type="match status" value="1"/>
</dbReference>
<keyword evidence="4" id="KW-1185">Reference proteome</keyword>
<evidence type="ECO:0000256" key="1">
    <source>
        <dbReference type="SAM" id="Phobius"/>
    </source>
</evidence>
<keyword evidence="1" id="KW-0472">Membrane</keyword>
<feature type="transmembrane region" description="Helical" evidence="1">
    <location>
        <begin position="108"/>
        <end position="127"/>
    </location>
</feature>
<feature type="transmembrane region" description="Helical" evidence="1">
    <location>
        <begin position="235"/>
        <end position="254"/>
    </location>
</feature>
<dbReference type="OrthoDB" id="5673at2759"/>
<dbReference type="AlphaFoldDB" id="A0A7S4A5J1"/>
<protein>
    <recommendedName>
        <fullName evidence="5">Dolichol kinase</fullName>
    </recommendedName>
</protein>
<dbReference type="EMBL" id="HBIW01023024">
    <property type="protein sequence ID" value="CAE0704418.1"/>
    <property type="molecule type" value="Transcribed_RNA"/>
</dbReference>
<keyword evidence="1" id="KW-0812">Transmembrane</keyword>
<dbReference type="PANTHER" id="PTHR31303">
    <property type="entry name" value="CTP-DEPENDENT DIACYLGLYCEROL KINASE 1"/>
    <property type="match status" value="1"/>
</dbReference>
<proteinExistence type="predicted"/>
<feature type="transmembrane region" description="Helical" evidence="1">
    <location>
        <begin position="176"/>
        <end position="194"/>
    </location>
</feature>
<reference evidence="2" key="1">
    <citation type="submission" date="2021-01" db="EMBL/GenBank/DDBJ databases">
        <authorList>
            <person name="Corre E."/>
            <person name="Pelletier E."/>
            <person name="Niang G."/>
            <person name="Scheremetjew M."/>
            <person name="Finn R."/>
            <person name="Kale V."/>
            <person name="Holt S."/>
            <person name="Cochrane G."/>
            <person name="Meng A."/>
            <person name="Brown T."/>
            <person name="Cohen L."/>
        </authorList>
    </citation>
    <scope>NUCLEOTIDE SEQUENCE</scope>
    <source>
        <strain evidence="2">CCMP1756</strain>
    </source>
</reference>
<evidence type="ECO:0000313" key="2">
    <source>
        <dbReference type="EMBL" id="CAE0704418.1"/>
    </source>
</evidence>
<evidence type="ECO:0008006" key="5">
    <source>
        <dbReference type="Google" id="ProtNLM"/>
    </source>
</evidence>
<gene>
    <name evidence="2" type="ORF">PCAL00307_LOCUS19866</name>
    <name evidence="3" type="ORF">PECAL_6P10450</name>
</gene>
<dbReference type="InterPro" id="IPR037997">
    <property type="entry name" value="Dgk1-like"/>
</dbReference>
<dbReference type="EMBL" id="CAKKNE010000006">
    <property type="protein sequence ID" value="CAH0379422.1"/>
    <property type="molecule type" value="Genomic_DNA"/>
</dbReference>
<reference evidence="3" key="2">
    <citation type="submission" date="2021-11" db="EMBL/GenBank/DDBJ databases">
        <authorList>
            <consortium name="Genoscope - CEA"/>
            <person name="William W."/>
        </authorList>
    </citation>
    <scope>NUCLEOTIDE SEQUENCE</scope>
</reference>